<dbReference type="Pfam" id="PF00691">
    <property type="entry name" value="OmpA"/>
    <property type="match status" value="1"/>
</dbReference>
<accession>A0ABT1VKR1</accession>
<evidence type="ECO:0000256" key="1">
    <source>
        <dbReference type="ARBA" id="ARBA00004442"/>
    </source>
</evidence>
<dbReference type="RefSeq" id="WP_256698425.1">
    <property type="nucleotide sequence ID" value="NZ_JANIES010000001.1"/>
</dbReference>
<evidence type="ECO:0000256" key="3">
    <source>
        <dbReference type="PROSITE-ProRule" id="PRU00473"/>
    </source>
</evidence>
<dbReference type="PANTHER" id="PTHR30329:SF20">
    <property type="entry name" value="EXPORTED PROTEIN"/>
    <property type="match status" value="1"/>
</dbReference>
<proteinExistence type="predicted"/>
<organism evidence="7 8">
    <name type="scientific">Pantoea trifolii</name>
    <dbReference type="NCBI Taxonomy" id="2968030"/>
    <lineage>
        <taxon>Bacteria</taxon>
        <taxon>Pseudomonadati</taxon>
        <taxon>Pseudomonadota</taxon>
        <taxon>Gammaproteobacteria</taxon>
        <taxon>Enterobacterales</taxon>
        <taxon>Erwiniaceae</taxon>
        <taxon>Pantoea</taxon>
    </lineage>
</organism>
<protein>
    <submittedName>
        <fullName evidence="7">OmpA family protein</fullName>
    </submittedName>
</protein>
<dbReference type="Proteomes" id="UP001300015">
    <property type="component" value="Unassembled WGS sequence"/>
</dbReference>
<evidence type="ECO:0000256" key="4">
    <source>
        <dbReference type="SAM" id="MobiDB-lite"/>
    </source>
</evidence>
<keyword evidence="5" id="KW-1133">Transmembrane helix</keyword>
<keyword evidence="2 3" id="KW-0472">Membrane</keyword>
<dbReference type="InterPro" id="IPR006664">
    <property type="entry name" value="OMP_bac"/>
</dbReference>
<dbReference type="PRINTS" id="PR01021">
    <property type="entry name" value="OMPADOMAIN"/>
</dbReference>
<comment type="caution">
    <text evidence="7">The sequence shown here is derived from an EMBL/GenBank/DDBJ whole genome shotgun (WGS) entry which is preliminary data.</text>
</comment>
<evidence type="ECO:0000256" key="5">
    <source>
        <dbReference type="SAM" id="Phobius"/>
    </source>
</evidence>
<name>A0ABT1VKR1_9GAMM</name>
<evidence type="ECO:0000313" key="7">
    <source>
        <dbReference type="EMBL" id="MCQ8228118.1"/>
    </source>
</evidence>
<sequence length="507" mass="55684">MLWRQARQRYVEIAVADDRLPPEDFRGAVVLVCGDSASLFSGNQPRETVQGWYLPVDAPEQLTAMADYITTQRPALLPQVSLLLTVVPEQHTSAEDFTSHFHGWQRALLQCRRVLKCAPPLWTACWVSHPNHEAEWFSITPGQGALQACIAGNDTMPLTEWFREQPSRLVQMQWLDSLLMWQEKHLTPLTQMKPCRAGICLTPVTALADNLWEQHLTGLTTLPYAPAGTDVALPLPDALLAGLPRRQGVSRCLRLARAAGMIVAVFLALALLASFLNNQRLIRTIGDHLTLWAHLSGEPAEPKVHARAQLIADRTLLDGWQRGGEPLRLGLGLYQGMRLFAPVDAAINSWAPPPPPPPVIQQIVEGPKTVRLDSLSLFDSGKSDLKTGSTKVLVNALVGIKAKPGWLIVVAGYTDDSGNPALNQRLSLKRAESVRDWMRDTGDVDESCFAVQGFGQSRPIMSNDTPEGRAANRRVEISLVPQADACKAPDAIPPSSQDGDGNHEEKE</sequence>
<dbReference type="Gene3D" id="3.30.1330.60">
    <property type="entry name" value="OmpA-like domain"/>
    <property type="match status" value="1"/>
</dbReference>
<comment type="subcellular location">
    <subcellularLocation>
        <location evidence="1">Cell outer membrane</location>
    </subcellularLocation>
</comment>
<keyword evidence="5" id="KW-0812">Transmembrane</keyword>
<feature type="transmembrane region" description="Helical" evidence="5">
    <location>
        <begin position="255"/>
        <end position="276"/>
    </location>
</feature>
<feature type="domain" description="OmpA-like" evidence="6">
    <location>
        <begin position="365"/>
        <end position="483"/>
    </location>
</feature>
<keyword evidence="8" id="KW-1185">Reference proteome</keyword>
<evidence type="ECO:0000313" key="8">
    <source>
        <dbReference type="Proteomes" id="UP001300015"/>
    </source>
</evidence>
<dbReference type="SUPFAM" id="SSF103088">
    <property type="entry name" value="OmpA-like"/>
    <property type="match status" value="1"/>
</dbReference>
<dbReference type="InterPro" id="IPR050330">
    <property type="entry name" value="Bact_OuterMem_StrucFunc"/>
</dbReference>
<dbReference type="CDD" id="cd07185">
    <property type="entry name" value="OmpA_C-like"/>
    <property type="match status" value="1"/>
</dbReference>
<dbReference type="PANTHER" id="PTHR30329">
    <property type="entry name" value="STATOR ELEMENT OF FLAGELLAR MOTOR COMPLEX"/>
    <property type="match status" value="1"/>
</dbReference>
<dbReference type="EMBL" id="JANIET010000001">
    <property type="protein sequence ID" value="MCQ8228118.1"/>
    <property type="molecule type" value="Genomic_DNA"/>
</dbReference>
<reference evidence="7 8" key="1">
    <citation type="submission" date="2022-07" db="EMBL/GenBank/DDBJ databases">
        <title>Pantoea trifolii sp. nov. isolated from root nodules of Trifolium rubens.</title>
        <authorList>
            <person name="Kalita M."/>
            <person name="Wdowiak-Wrobel S."/>
            <person name="Marek-Kozaczuk M."/>
            <person name="Palusinska-Szysz M."/>
            <person name="Sokolowski W."/>
            <person name="Coutinho T."/>
            <person name="Hlahane L."/>
        </authorList>
    </citation>
    <scope>NUCLEOTIDE SEQUENCE [LARGE SCALE GENOMIC DNA]</scope>
    <source>
        <strain evidence="7 8">MMK2</strain>
    </source>
</reference>
<dbReference type="InterPro" id="IPR036737">
    <property type="entry name" value="OmpA-like_sf"/>
</dbReference>
<dbReference type="InterPro" id="IPR006665">
    <property type="entry name" value="OmpA-like"/>
</dbReference>
<feature type="region of interest" description="Disordered" evidence="4">
    <location>
        <begin position="482"/>
        <end position="507"/>
    </location>
</feature>
<evidence type="ECO:0000256" key="2">
    <source>
        <dbReference type="ARBA" id="ARBA00023136"/>
    </source>
</evidence>
<gene>
    <name evidence="7" type="ORF">NQH49_11600</name>
</gene>
<dbReference type="PROSITE" id="PS51123">
    <property type="entry name" value="OMPA_2"/>
    <property type="match status" value="1"/>
</dbReference>
<evidence type="ECO:0000259" key="6">
    <source>
        <dbReference type="PROSITE" id="PS51123"/>
    </source>
</evidence>